<comment type="caution">
    <text evidence="1">The sequence shown here is derived from an EMBL/GenBank/DDBJ whole genome shotgun (WGS) entry which is preliminary data.</text>
</comment>
<dbReference type="CDD" id="cd00130">
    <property type="entry name" value="PAS"/>
    <property type="match status" value="1"/>
</dbReference>
<protein>
    <submittedName>
        <fullName evidence="1">Aerotaxis receptor</fullName>
    </submittedName>
</protein>
<dbReference type="SUPFAM" id="SSF55785">
    <property type="entry name" value="PYP-like sensor domain (PAS domain)"/>
    <property type="match status" value="1"/>
</dbReference>
<proteinExistence type="predicted"/>
<name>A0A542SMP4_9MICO</name>
<dbReference type="InterPro" id="IPR035965">
    <property type="entry name" value="PAS-like_dom_sf"/>
</dbReference>
<sequence>MGPSVIPTGVVRELPAGEILFSTTSREGIITGANSAFTAAMRYSLAELVGEPHSVVRHPDMPGGIYALWWSELLAGRPASAYMLNLAGDGASSWAFSVAVPVATDKFLSVRIEISCAEHHQVLRHAYDVARASERKMRNGGLSRDEAAAESATIINSLLAEAGYGSYRQMASTVVPQEVARWHRAPRPPLPAAVMREGHEIGRVLSATKEIDEELHQIRASAAKYTQLIDSLSAASQQLVDGLEDLVDAVQSAAHACTEHSDSAPVLVGTSKAAVTIAATAQEELEALPVGLQGAAADIAQLSLVEAIGELHSAAAESFAVEIARGAAGGDAMASLDTLVVALTDTVNGIDSLWRQVTASTFDVAARVEASTATLAEFRRMLLNWRNLVVRFRRSHAVAQYLSEVDRREAATRRQMAALLELAQSAHQLGAAVDVDSMRSAIGKLDARH</sequence>
<reference evidence="1 2" key="1">
    <citation type="submission" date="2019-06" db="EMBL/GenBank/DDBJ databases">
        <title>Sequencing the genomes of 1000 actinobacteria strains.</title>
        <authorList>
            <person name="Klenk H.-P."/>
        </authorList>
    </citation>
    <scope>NUCLEOTIDE SEQUENCE [LARGE SCALE GENOMIC DNA]</scope>
    <source>
        <strain evidence="1 2">DSM 10596</strain>
    </source>
</reference>
<dbReference type="AlphaFoldDB" id="A0A542SMP4"/>
<evidence type="ECO:0000313" key="2">
    <source>
        <dbReference type="Proteomes" id="UP000316181"/>
    </source>
</evidence>
<dbReference type="RefSeq" id="WP_142110918.1">
    <property type="nucleotide sequence ID" value="NZ_BAAATB010000005.1"/>
</dbReference>
<evidence type="ECO:0000313" key="1">
    <source>
        <dbReference type="EMBL" id="TQK75517.1"/>
    </source>
</evidence>
<keyword evidence="1" id="KW-0675">Receptor</keyword>
<organism evidence="1 2">
    <name type="scientific">Rarobacter incanus</name>
    <dbReference type="NCBI Taxonomy" id="153494"/>
    <lineage>
        <taxon>Bacteria</taxon>
        <taxon>Bacillati</taxon>
        <taxon>Actinomycetota</taxon>
        <taxon>Actinomycetes</taxon>
        <taxon>Micrococcales</taxon>
        <taxon>Rarobacteraceae</taxon>
        <taxon>Rarobacter</taxon>
    </lineage>
</organism>
<dbReference type="InterPro" id="IPR000014">
    <property type="entry name" value="PAS"/>
</dbReference>
<dbReference type="EMBL" id="VFNV01000001">
    <property type="protein sequence ID" value="TQK75517.1"/>
    <property type="molecule type" value="Genomic_DNA"/>
</dbReference>
<accession>A0A542SMP4</accession>
<keyword evidence="2" id="KW-1185">Reference proteome</keyword>
<dbReference type="Proteomes" id="UP000316181">
    <property type="component" value="Unassembled WGS sequence"/>
</dbReference>
<dbReference type="OrthoDB" id="266313at2"/>
<dbReference type="Gene3D" id="3.30.450.20">
    <property type="entry name" value="PAS domain"/>
    <property type="match status" value="1"/>
</dbReference>
<gene>
    <name evidence="1" type="ORF">FB389_0144</name>
</gene>